<organism evidence="3 4">
    <name type="scientific">Sphaerotilus microaerophilus</name>
    <dbReference type="NCBI Taxonomy" id="2914710"/>
    <lineage>
        <taxon>Bacteria</taxon>
        <taxon>Pseudomonadati</taxon>
        <taxon>Pseudomonadota</taxon>
        <taxon>Betaproteobacteria</taxon>
        <taxon>Burkholderiales</taxon>
        <taxon>Sphaerotilaceae</taxon>
        <taxon>Sphaerotilus</taxon>
    </lineage>
</organism>
<dbReference type="InterPro" id="IPR020904">
    <property type="entry name" value="Sc_DH/Rdtase_CS"/>
</dbReference>
<protein>
    <submittedName>
        <fullName evidence="3">Pyridoxal 4-dehydrogenase</fullName>
    </submittedName>
</protein>
<accession>A0ABN6PMR2</accession>
<proteinExistence type="inferred from homology"/>
<dbReference type="RefSeq" id="WP_251969753.1">
    <property type="nucleotide sequence ID" value="NZ_AP025730.1"/>
</dbReference>
<dbReference type="EMBL" id="AP025730">
    <property type="protein sequence ID" value="BDI06485.1"/>
    <property type="molecule type" value="Genomic_DNA"/>
</dbReference>
<keyword evidence="4" id="KW-1185">Reference proteome</keyword>
<reference evidence="3" key="1">
    <citation type="submission" date="2022-04" db="EMBL/GenBank/DDBJ databases">
        <title>Whole genome sequence of Sphaerotilus sp. FB-5.</title>
        <authorList>
            <person name="Takeda M."/>
            <person name="Narihara S."/>
            <person name="Akimoto M."/>
            <person name="Akimoto R."/>
            <person name="Nishiyashiki S."/>
            <person name="Murakami T."/>
        </authorList>
    </citation>
    <scope>NUCLEOTIDE SEQUENCE</scope>
    <source>
        <strain evidence="3">FB-5</strain>
    </source>
</reference>
<evidence type="ECO:0000313" key="3">
    <source>
        <dbReference type="EMBL" id="BDI06485.1"/>
    </source>
</evidence>
<evidence type="ECO:0000256" key="2">
    <source>
        <dbReference type="ARBA" id="ARBA00023002"/>
    </source>
</evidence>
<keyword evidence="2" id="KW-0560">Oxidoreductase</keyword>
<dbReference type="Pfam" id="PF13561">
    <property type="entry name" value="adh_short_C2"/>
    <property type="match status" value="1"/>
</dbReference>
<evidence type="ECO:0000256" key="1">
    <source>
        <dbReference type="ARBA" id="ARBA00006484"/>
    </source>
</evidence>
<dbReference type="SUPFAM" id="SSF51735">
    <property type="entry name" value="NAD(P)-binding Rossmann-fold domains"/>
    <property type="match status" value="1"/>
</dbReference>
<dbReference type="InterPro" id="IPR002347">
    <property type="entry name" value="SDR_fam"/>
</dbReference>
<dbReference type="PROSITE" id="PS00061">
    <property type="entry name" value="ADH_SHORT"/>
    <property type="match status" value="1"/>
</dbReference>
<dbReference type="InterPro" id="IPR036291">
    <property type="entry name" value="NAD(P)-bd_dom_sf"/>
</dbReference>
<dbReference type="Proteomes" id="UP001057498">
    <property type="component" value="Chromosome"/>
</dbReference>
<evidence type="ECO:0000313" key="4">
    <source>
        <dbReference type="Proteomes" id="UP001057498"/>
    </source>
</evidence>
<comment type="similarity">
    <text evidence="1">Belongs to the short-chain dehydrogenases/reductases (SDR) family.</text>
</comment>
<dbReference type="PRINTS" id="PR00080">
    <property type="entry name" value="SDRFAMILY"/>
</dbReference>
<dbReference type="Gene3D" id="3.40.50.720">
    <property type="entry name" value="NAD(P)-binding Rossmann-like Domain"/>
    <property type="match status" value="1"/>
</dbReference>
<name>A0ABN6PMR2_9BURK</name>
<dbReference type="PANTHER" id="PTHR42760:SF133">
    <property type="entry name" value="3-OXOACYL-[ACYL-CARRIER-PROTEIN] REDUCTASE"/>
    <property type="match status" value="1"/>
</dbReference>
<dbReference type="CDD" id="cd05233">
    <property type="entry name" value="SDR_c"/>
    <property type="match status" value="1"/>
</dbReference>
<gene>
    <name evidence="3" type="ORF">CATMQ487_34550</name>
</gene>
<dbReference type="NCBIfam" id="NF009466">
    <property type="entry name" value="PRK12826.1-2"/>
    <property type="match status" value="1"/>
</dbReference>
<dbReference type="PRINTS" id="PR00081">
    <property type="entry name" value="GDHRDH"/>
</dbReference>
<sequence length="248" mass="26455">MGRLDGRIAVVSGAASGMGQGAALKLAQEGALIEILDRNDATETIALIREAGGEAAASICDVTDEAQIRAAAQAVEARRGRIDILVNNAGILSGRKPWHELEREEVDRFLQVNFMGYFLVSQAFYPLLQKSSAGRIINVASRTYYLANPGQMAYVASKGAVMGFTRVLAKELGPENITVNAVAPGMIATEGTLANSPEEAFDRVMQNQAIKKRGQPRHLAGLIAFLASDEAELITGQFMLCDGGGYLL</sequence>
<dbReference type="PANTHER" id="PTHR42760">
    <property type="entry name" value="SHORT-CHAIN DEHYDROGENASES/REDUCTASES FAMILY MEMBER"/>
    <property type="match status" value="1"/>
</dbReference>